<dbReference type="PANTHER" id="PTHR42877">
    <property type="entry name" value="L-ORNITHINE N(5)-MONOOXYGENASE-RELATED"/>
    <property type="match status" value="1"/>
</dbReference>
<accession>A0A940PXH3</accession>
<dbReference type="InterPro" id="IPR036188">
    <property type="entry name" value="FAD/NAD-bd_sf"/>
</dbReference>
<dbReference type="PRINTS" id="PR00368">
    <property type="entry name" value="FADPNR"/>
</dbReference>
<dbReference type="PRINTS" id="PR00411">
    <property type="entry name" value="PNDRDTASEI"/>
</dbReference>
<dbReference type="EC" id="1.14.13.84" evidence="5"/>
<dbReference type="RefSeq" id="WP_209704955.1">
    <property type="nucleotide sequence ID" value="NZ_JAFIDA010000001.1"/>
</dbReference>
<dbReference type="AlphaFoldDB" id="A0A940PXH3"/>
<organism evidence="5 6">
    <name type="scientific">Leucobacter exalbidus</name>
    <dbReference type="NCBI Taxonomy" id="662960"/>
    <lineage>
        <taxon>Bacteria</taxon>
        <taxon>Bacillati</taxon>
        <taxon>Actinomycetota</taxon>
        <taxon>Actinomycetes</taxon>
        <taxon>Micrococcales</taxon>
        <taxon>Microbacteriaceae</taxon>
        <taxon>Leucobacter</taxon>
    </lineage>
</organism>
<dbReference type="SUPFAM" id="SSF51905">
    <property type="entry name" value="FAD/NAD(P)-binding domain"/>
    <property type="match status" value="2"/>
</dbReference>
<dbReference type="Gene3D" id="3.50.50.60">
    <property type="entry name" value="FAD/NAD(P)-binding domain"/>
    <property type="match status" value="2"/>
</dbReference>
<keyword evidence="4 5" id="KW-0560">Oxidoreductase</keyword>
<comment type="similarity">
    <text evidence="1">Belongs to the FAD-binding monooxygenase family.</text>
</comment>
<keyword evidence="3" id="KW-0274">FAD</keyword>
<evidence type="ECO:0000256" key="4">
    <source>
        <dbReference type="ARBA" id="ARBA00023002"/>
    </source>
</evidence>
<dbReference type="Proteomes" id="UP000675163">
    <property type="component" value="Unassembled WGS sequence"/>
</dbReference>
<dbReference type="PANTHER" id="PTHR42877:SF4">
    <property type="entry name" value="FAD_NAD(P)-BINDING DOMAIN-CONTAINING PROTEIN-RELATED"/>
    <property type="match status" value="1"/>
</dbReference>
<evidence type="ECO:0000313" key="6">
    <source>
        <dbReference type="Proteomes" id="UP000675163"/>
    </source>
</evidence>
<dbReference type="GO" id="GO:0004499">
    <property type="term" value="F:N,N-dimethylaniline monooxygenase activity"/>
    <property type="evidence" value="ECO:0007669"/>
    <property type="project" value="InterPro"/>
</dbReference>
<sequence>MPDRSFIERAVQRADLNALRVALFQATRDPEIGAISPERVFGPVADTVSISEVDADLIRAKAVEYLAAGVAPEAELETPTREEIDELVAMLEAREFTPSQMTLRRTIPAFSGVPFQAEWSGESAVPEGYRVAIIGAGIGGIAMGVQLARLGIPFTIFERRAEVGGVWSINTYPDAGVDTLSASYEYGFEKKYPWPAYFARQADVRAYVEHVARKHGVFEHIEFGSNVSVARFNDEAQLWNLTVRDASGAVSEVDANVVVPASGIFAQPRDLPFEGAENFTGEIVHTAQWHGGVELAGKKVAVIGNGSTGVQMLSKVAEAAESVTVYQRTPQWISPRENYGEPITEELQWLIETMPFYWNWNKYTAAMGSIELRNVLFHDQDWVAGGGQVSKRNDALRKSLVGYIGQQVGGRQDLIDQLVPDYAPMTRRPVVDNNWYGTLTRENVELVSTQIGQITQHGVTTVDGTEREVDLIIAAVGFQTEKYVWPTEFYGAGGVSLEDAWTAQGPQAHLGMTVPGFPNMFMLYGPNSQPVTGGAGLPSWFEIWSRYIAEGIISMLENDQATMEITPQAFALYNDQLHEEAQKLIYLSEVGAMKRNYYVNEFGRLQMGAPWSGERYFDLCEKLQESDFKFTARAEAARAEFAGVGSN</sequence>
<keyword evidence="2" id="KW-0285">Flavoprotein</keyword>
<evidence type="ECO:0000256" key="3">
    <source>
        <dbReference type="ARBA" id="ARBA00022827"/>
    </source>
</evidence>
<dbReference type="GO" id="GO:0050661">
    <property type="term" value="F:NADP binding"/>
    <property type="evidence" value="ECO:0007669"/>
    <property type="project" value="InterPro"/>
</dbReference>
<name>A0A940PXH3_9MICO</name>
<dbReference type="InterPro" id="IPR051209">
    <property type="entry name" value="FAD-bind_Monooxygenase_sf"/>
</dbReference>
<dbReference type="EMBL" id="JAFIDA010000001">
    <property type="protein sequence ID" value="MBP1325976.1"/>
    <property type="molecule type" value="Genomic_DNA"/>
</dbReference>
<reference evidence="5" key="1">
    <citation type="submission" date="2021-02" db="EMBL/GenBank/DDBJ databases">
        <title>Sequencing the genomes of 1000 actinobacteria strains.</title>
        <authorList>
            <person name="Klenk H.-P."/>
        </authorList>
    </citation>
    <scope>NUCLEOTIDE SEQUENCE</scope>
    <source>
        <strain evidence="5">DSM 22850</strain>
    </source>
</reference>
<evidence type="ECO:0000313" key="5">
    <source>
        <dbReference type="EMBL" id="MBP1325976.1"/>
    </source>
</evidence>
<dbReference type="GO" id="GO:0050660">
    <property type="term" value="F:flavin adenine dinucleotide binding"/>
    <property type="evidence" value="ECO:0007669"/>
    <property type="project" value="InterPro"/>
</dbReference>
<evidence type="ECO:0000256" key="2">
    <source>
        <dbReference type="ARBA" id="ARBA00022630"/>
    </source>
</evidence>
<evidence type="ECO:0000256" key="1">
    <source>
        <dbReference type="ARBA" id="ARBA00010139"/>
    </source>
</evidence>
<dbReference type="GO" id="GO:0033767">
    <property type="term" value="F:4-hydroxyacetophenone monooxygenase activity"/>
    <property type="evidence" value="ECO:0007669"/>
    <property type="project" value="UniProtKB-EC"/>
</dbReference>
<comment type="caution">
    <text evidence="5">The sequence shown here is derived from an EMBL/GenBank/DDBJ whole genome shotgun (WGS) entry which is preliminary data.</text>
</comment>
<keyword evidence="5" id="KW-0503">Monooxygenase</keyword>
<dbReference type="InterPro" id="IPR020946">
    <property type="entry name" value="Flavin_mOase-like"/>
</dbReference>
<keyword evidence="6" id="KW-1185">Reference proteome</keyword>
<proteinExistence type="inferred from homology"/>
<gene>
    <name evidence="5" type="ORF">JOF28_001208</name>
</gene>
<protein>
    <submittedName>
        <fullName evidence="5">4-hydroxyacetophenone monooxygenase</fullName>
        <ecNumber evidence="5">1.14.13.84</ecNumber>
    </submittedName>
</protein>
<dbReference type="Pfam" id="PF00743">
    <property type="entry name" value="FMO-like"/>
    <property type="match status" value="1"/>
</dbReference>